<evidence type="ECO:0000256" key="2">
    <source>
        <dbReference type="SAM" id="Phobius"/>
    </source>
</evidence>
<keyword evidence="2" id="KW-0472">Membrane</keyword>
<dbReference type="InterPro" id="IPR052624">
    <property type="entry name" value="CRIM1"/>
</dbReference>
<keyword evidence="2" id="KW-0812">Transmembrane</keyword>
<feature type="domain" description="VWFC" evidence="3">
    <location>
        <begin position="160"/>
        <end position="219"/>
    </location>
</feature>
<dbReference type="GO" id="GO:0005886">
    <property type="term" value="C:plasma membrane"/>
    <property type="evidence" value="ECO:0007669"/>
    <property type="project" value="TreeGrafter"/>
</dbReference>
<feature type="region of interest" description="Disordered" evidence="1">
    <location>
        <begin position="393"/>
        <end position="418"/>
    </location>
</feature>
<organism evidence="4 5">
    <name type="scientific">Drosophila willistoni</name>
    <name type="common">Fruit fly</name>
    <dbReference type="NCBI Taxonomy" id="7260"/>
    <lineage>
        <taxon>Eukaryota</taxon>
        <taxon>Metazoa</taxon>
        <taxon>Ecdysozoa</taxon>
        <taxon>Arthropoda</taxon>
        <taxon>Hexapoda</taxon>
        <taxon>Insecta</taxon>
        <taxon>Pterygota</taxon>
        <taxon>Neoptera</taxon>
        <taxon>Endopterygota</taxon>
        <taxon>Diptera</taxon>
        <taxon>Brachycera</taxon>
        <taxon>Muscomorpha</taxon>
        <taxon>Ephydroidea</taxon>
        <taxon>Drosophilidae</taxon>
        <taxon>Drosophila</taxon>
        <taxon>Sophophora</taxon>
    </lineage>
</organism>
<reference evidence="4 5" key="1">
    <citation type="journal article" date="2007" name="Nature">
        <title>Evolution of genes and genomes on the Drosophila phylogeny.</title>
        <authorList>
            <consortium name="Drosophila 12 Genomes Consortium"/>
            <person name="Clark A.G."/>
            <person name="Eisen M.B."/>
            <person name="Smith D.R."/>
            <person name="Bergman C.M."/>
            <person name="Oliver B."/>
            <person name="Markow T.A."/>
            <person name="Kaufman T.C."/>
            <person name="Kellis M."/>
            <person name="Gelbart W."/>
            <person name="Iyer V.N."/>
            <person name="Pollard D.A."/>
            <person name="Sackton T.B."/>
            <person name="Larracuente A.M."/>
            <person name="Singh N.D."/>
            <person name="Abad J.P."/>
            <person name="Abt D.N."/>
            <person name="Adryan B."/>
            <person name="Aguade M."/>
            <person name="Akashi H."/>
            <person name="Anderson W.W."/>
            <person name="Aquadro C.F."/>
            <person name="Ardell D.H."/>
            <person name="Arguello R."/>
            <person name="Artieri C.G."/>
            <person name="Barbash D.A."/>
            <person name="Barker D."/>
            <person name="Barsanti P."/>
            <person name="Batterham P."/>
            <person name="Batzoglou S."/>
            <person name="Begun D."/>
            <person name="Bhutkar A."/>
            <person name="Blanco E."/>
            <person name="Bosak S.A."/>
            <person name="Bradley R.K."/>
            <person name="Brand A.D."/>
            <person name="Brent M.R."/>
            <person name="Brooks A.N."/>
            <person name="Brown R.H."/>
            <person name="Butlin R.K."/>
            <person name="Caggese C."/>
            <person name="Calvi B.R."/>
            <person name="Bernardo de Carvalho A."/>
            <person name="Caspi A."/>
            <person name="Castrezana S."/>
            <person name="Celniker S.E."/>
            <person name="Chang J.L."/>
            <person name="Chapple C."/>
            <person name="Chatterji S."/>
            <person name="Chinwalla A."/>
            <person name="Civetta A."/>
            <person name="Clifton S.W."/>
            <person name="Comeron J.M."/>
            <person name="Costello J.C."/>
            <person name="Coyne J.A."/>
            <person name="Daub J."/>
            <person name="David R.G."/>
            <person name="Delcher A.L."/>
            <person name="Delehaunty K."/>
            <person name="Do C.B."/>
            <person name="Ebling H."/>
            <person name="Edwards K."/>
            <person name="Eickbush T."/>
            <person name="Evans J.D."/>
            <person name="Filipski A."/>
            <person name="Findeiss S."/>
            <person name="Freyhult E."/>
            <person name="Fulton L."/>
            <person name="Fulton R."/>
            <person name="Garcia A.C."/>
            <person name="Gardiner A."/>
            <person name="Garfield D.A."/>
            <person name="Garvin B.E."/>
            <person name="Gibson G."/>
            <person name="Gilbert D."/>
            <person name="Gnerre S."/>
            <person name="Godfrey J."/>
            <person name="Good R."/>
            <person name="Gotea V."/>
            <person name="Gravely B."/>
            <person name="Greenberg A.J."/>
            <person name="Griffiths-Jones S."/>
            <person name="Gross S."/>
            <person name="Guigo R."/>
            <person name="Gustafson E.A."/>
            <person name="Haerty W."/>
            <person name="Hahn M.W."/>
            <person name="Halligan D.L."/>
            <person name="Halpern A.L."/>
            <person name="Halter G.M."/>
            <person name="Han M.V."/>
            <person name="Heger A."/>
            <person name="Hillier L."/>
            <person name="Hinrichs A.S."/>
            <person name="Holmes I."/>
            <person name="Hoskins R.A."/>
            <person name="Hubisz M.J."/>
            <person name="Hultmark D."/>
            <person name="Huntley M.A."/>
            <person name="Jaffe D.B."/>
            <person name="Jagadeeshan S."/>
            <person name="Jeck W.R."/>
            <person name="Johnson J."/>
            <person name="Jones C.D."/>
            <person name="Jordan W.C."/>
            <person name="Karpen G.H."/>
            <person name="Kataoka E."/>
            <person name="Keightley P.D."/>
            <person name="Kheradpour P."/>
            <person name="Kirkness E.F."/>
            <person name="Koerich L.B."/>
            <person name="Kristiansen K."/>
            <person name="Kudrna D."/>
            <person name="Kulathinal R.J."/>
            <person name="Kumar S."/>
            <person name="Kwok R."/>
            <person name="Lander E."/>
            <person name="Langley C.H."/>
            <person name="Lapoint R."/>
            <person name="Lazzaro B.P."/>
            <person name="Lee S.J."/>
            <person name="Levesque L."/>
            <person name="Li R."/>
            <person name="Lin C.F."/>
            <person name="Lin M.F."/>
            <person name="Lindblad-Toh K."/>
            <person name="Llopart A."/>
            <person name="Long M."/>
            <person name="Low L."/>
            <person name="Lozovsky E."/>
            <person name="Lu J."/>
            <person name="Luo M."/>
            <person name="Machado C.A."/>
            <person name="Makalowski W."/>
            <person name="Marzo M."/>
            <person name="Matsuda M."/>
            <person name="Matzkin L."/>
            <person name="McAllister B."/>
            <person name="McBride C.S."/>
            <person name="McKernan B."/>
            <person name="McKernan K."/>
            <person name="Mendez-Lago M."/>
            <person name="Minx P."/>
            <person name="Mollenhauer M.U."/>
            <person name="Montooth K."/>
            <person name="Mount S.M."/>
            <person name="Mu X."/>
            <person name="Myers E."/>
            <person name="Negre B."/>
            <person name="Newfeld S."/>
            <person name="Nielsen R."/>
            <person name="Noor M.A."/>
            <person name="O'Grady P."/>
            <person name="Pachter L."/>
            <person name="Papaceit M."/>
            <person name="Parisi M.J."/>
            <person name="Parisi M."/>
            <person name="Parts L."/>
            <person name="Pedersen J.S."/>
            <person name="Pesole G."/>
            <person name="Phillippy A.M."/>
            <person name="Ponting C.P."/>
            <person name="Pop M."/>
            <person name="Porcelli D."/>
            <person name="Powell J.R."/>
            <person name="Prohaska S."/>
            <person name="Pruitt K."/>
            <person name="Puig M."/>
            <person name="Quesneville H."/>
            <person name="Ram K.R."/>
            <person name="Rand D."/>
            <person name="Rasmussen M.D."/>
            <person name="Reed L.K."/>
            <person name="Reenan R."/>
            <person name="Reily A."/>
            <person name="Remington K.A."/>
            <person name="Rieger T.T."/>
            <person name="Ritchie M.G."/>
            <person name="Robin C."/>
            <person name="Rogers Y.H."/>
            <person name="Rohde C."/>
            <person name="Rozas J."/>
            <person name="Rubenfield M.J."/>
            <person name="Ruiz A."/>
            <person name="Russo S."/>
            <person name="Salzberg S.L."/>
            <person name="Sanchez-Gracia A."/>
            <person name="Saranga D.J."/>
            <person name="Sato H."/>
            <person name="Schaeffer S.W."/>
            <person name="Schatz M.C."/>
            <person name="Schlenke T."/>
            <person name="Schwartz R."/>
            <person name="Segarra C."/>
            <person name="Singh R.S."/>
            <person name="Sirot L."/>
            <person name="Sirota M."/>
            <person name="Sisneros N.B."/>
            <person name="Smith C.D."/>
            <person name="Smith T.F."/>
            <person name="Spieth J."/>
            <person name="Stage D.E."/>
            <person name="Stark A."/>
            <person name="Stephan W."/>
            <person name="Strausberg R.L."/>
            <person name="Strempel S."/>
            <person name="Sturgill D."/>
            <person name="Sutton G."/>
            <person name="Sutton G.G."/>
            <person name="Tao W."/>
            <person name="Teichmann S."/>
            <person name="Tobari Y.N."/>
            <person name="Tomimura Y."/>
            <person name="Tsolas J.M."/>
            <person name="Valente V.L."/>
            <person name="Venter E."/>
            <person name="Venter J.C."/>
            <person name="Vicario S."/>
            <person name="Vieira F.G."/>
            <person name="Vilella A.J."/>
            <person name="Villasante A."/>
            <person name="Walenz B."/>
            <person name="Wang J."/>
            <person name="Wasserman M."/>
            <person name="Watts T."/>
            <person name="Wilson D."/>
            <person name="Wilson R.K."/>
            <person name="Wing R.A."/>
            <person name="Wolfner M.F."/>
            <person name="Wong A."/>
            <person name="Wong G.K."/>
            <person name="Wu C.I."/>
            <person name="Wu G."/>
            <person name="Yamamoto D."/>
            <person name="Yang H.P."/>
            <person name="Yang S.P."/>
            <person name="Yorke J.A."/>
            <person name="Yoshida K."/>
            <person name="Zdobnov E."/>
            <person name="Zhang P."/>
            <person name="Zhang Y."/>
            <person name="Zimin A.V."/>
            <person name="Baldwin J."/>
            <person name="Abdouelleil A."/>
            <person name="Abdulkadir J."/>
            <person name="Abebe A."/>
            <person name="Abera B."/>
            <person name="Abreu J."/>
            <person name="Acer S.C."/>
            <person name="Aftuck L."/>
            <person name="Alexander A."/>
            <person name="An P."/>
            <person name="Anderson E."/>
            <person name="Anderson S."/>
            <person name="Arachi H."/>
            <person name="Azer M."/>
            <person name="Bachantsang P."/>
            <person name="Barry A."/>
            <person name="Bayul T."/>
            <person name="Berlin A."/>
            <person name="Bessette D."/>
            <person name="Bloom T."/>
            <person name="Blye J."/>
            <person name="Boguslavskiy L."/>
            <person name="Bonnet C."/>
            <person name="Boukhgalter B."/>
            <person name="Bourzgui I."/>
            <person name="Brown A."/>
            <person name="Cahill P."/>
            <person name="Channer S."/>
            <person name="Cheshatsang Y."/>
            <person name="Chuda L."/>
            <person name="Citroen M."/>
            <person name="Collymore A."/>
            <person name="Cooke P."/>
            <person name="Costello M."/>
            <person name="D'Aco K."/>
            <person name="Daza R."/>
            <person name="De Haan G."/>
            <person name="DeGray S."/>
            <person name="DeMaso C."/>
            <person name="Dhargay N."/>
            <person name="Dooley K."/>
            <person name="Dooley E."/>
            <person name="Doricent M."/>
            <person name="Dorje P."/>
            <person name="Dorjee K."/>
            <person name="Dupes A."/>
            <person name="Elong R."/>
            <person name="Falk J."/>
            <person name="Farina A."/>
            <person name="Faro S."/>
            <person name="Ferguson D."/>
            <person name="Fisher S."/>
            <person name="Foley C.D."/>
            <person name="Franke A."/>
            <person name="Friedrich D."/>
            <person name="Gadbois L."/>
            <person name="Gearin G."/>
            <person name="Gearin C.R."/>
            <person name="Giannoukos G."/>
            <person name="Goode T."/>
            <person name="Graham J."/>
            <person name="Grandbois E."/>
            <person name="Grewal S."/>
            <person name="Gyaltsen K."/>
            <person name="Hafez N."/>
            <person name="Hagos B."/>
            <person name="Hall J."/>
            <person name="Henson C."/>
            <person name="Hollinger A."/>
            <person name="Honan T."/>
            <person name="Huard M.D."/>
            <person name="Hughes L."/>
            <person name="Hurhula B."/>
            <person name="Husby M.E."/>
            <person name="Kamat A."/>
            <person name="Kanga B."/>
            <person name="Kashin S."/>
            <person name="Khazanovich D."/>
            <person name="Kisner P."/>
            <person name="Lance K."/>
            <person name="Lara M."/>
            <person name="Lee W."/>
            <person name="Lennon N."/>
            <person name="Letendre F."/>
            <person name="LeVine R."/>
            <person name="Lipovsky A."/>
            <person name="Liu X."/>
            <person name="Liu J."/>
            <person name="Liu S."/>
            <person name="Lokyitsang T."/>
            <person name="Lokyitsang Y."/>
            <person name="Lubonja R."/>
            <person name="Lui A."/>
            <person name="MacDonald P."/>
            <person name="Magnisalis V."/>
            <person name="Maru K."/>
            <person name="Matthews C."/>
            <person name="McCusker W."/>
            <person name="McDonough S."/>
            <person name="Mehta T."/>
            <person name="Meldrim J."/>
            <person name="Meneus L."/>
            <person name="Mihai O."/>
            <person name="Mihalev A."/>
            <person name="Mihova T."/>
            <person name="Mittelman R."/>
            <person name="Mlenga V."/>
            <person name="Montmayeur A."/>
            <person name="Mulrain L."/>
            <person name="Navidi A."/>
            <person name="Naylor J."/>
            <person name="Negash T."/>
            <person name="Nguyen T."/>
            <person name="Nguyen N."/>
            <person name="Nicol R."/>
            <person name="Norbu C."/>
            <person name="Norbu N."/>
            <person name="Novod N."/>
            <person name="O'Neill B."/>
            <person name="Osman S."/>
            <person name="Markiewicz E."/>
            <person name="Oyono O.L."/>
            <person name="Patti C."/>
            <person name="Phunkhang P."/>
            <person name="Pierre F."/>
            <person name="Priest M."/>
            <person name="Raghuraman S."/>
            <person name="Rege F."/>
            <person name="Reyes R."/>
            <person name="Rise C."/>
            <person name="Rogov P."/>
            <person name="Ross K."/>
            <person name="Ryan E."/>
            <person name="Settipalli S."/>
            <person name="Shea T."/>
            <person name="Sherpa N."/>
            <person name="Shi L."/>
            <person name="Shih D."/>
            <person name="Sparrow T."/>
            <person name="Spaulding J."/>
            <person name="Stalker J."/>
            <person name="Stange-Thomann N."/>
            <person name="Stavropoulos S."/>
            <person name="Stone C."/>
            <person name="Strader C."/>
            <person name="Tesfaye S."/>
            <person name="Thomson T."/>
            <person name="Thoulutsang Y."/>
            <person name="Thoulutsang D."/>
            <person name="Topham K."/>
            <person name="Topping I."/>
            <person name="Tsamla T."/>
            <person name="Vassiliev H."/>
            <person name="Vo A."/>
            <person name="Wangchuk T."/>
            <person name="Wangdi T."/>
            <person name="Weiand M."/>
            <person name="Wilkinson J."/>
            <person name="Wilson A."/>
            <person name="Yadav S."/>
            <person name="Young G."/>
            <person name="Yu Q."/>
            <person name="Zembek L."/>
            <person name="Zhong D."/>
            <person name="Zimmer A."/>
            <person name="Zwirko Z."/>
            <person name="Jaffe D.B."/>
            <person name="Alvarez P."/>
            <person name="Brockman W."/>
            <person name="Butler J."/>
            <person name="Chin C."/>
            <person name="Gnerre S."/>
            <person name="Grabherr M."/>
            <person name="Kleber M."/>
            <person name="Mauceli E."/>
            <person name="MacCallum I."/>
        </authorList>
    </citation>
    <scope>NUCLEOTIDE SEQUENCE [LARGE SCALE GENOMIC DNA]</scope>
    <source>
        <strain evidence="5">Tucson 14030-0811.24</strain>
    </source>
</reference>
<name>B4N4I1_DROWI</name>
<dbReference type="STRING" id="7260.B4N4I1"/>
<evidence type="ECO:0000313" key="5">
    <source>
        <dbReference type="Proteomes" id="UP000007798"/>
    </source>
</evidence>
<dbReference type="InParanoid" id="B4N4I1"/>
<dbReference type="HOGENOM" id="CLU_500860_0_0_1"/>
<feature type="compositionally biased region" description="Basic and acidic residues" evidence="1">
    <location>
        <begin position="444"/>
        <end position="460"/>
    </location>
</feature>
<dbReference type="Proteomes" id="UP000007798">
    <property type="component" value="Unassembled WGS sequence"/>
</dbReference>
<evidence type="ECO:0000256" key="1">
    <source>
        <dbReference type="SAM" id="MobiDB-lite"/>
    </source>
</evidence>
<dbReference type="FunCoup" id="B4N4I1">
    <property type="interactions" value="48"/>
</dbReference>
<feature type="region of interest" description="Disordered" evidence="1">
    <location>
        <begin position="432"/>
        <end position="469"/>
    </location>
</feature>
<accession>B4N4I1</accession>
<dbReference type="PANTHER" id="PTHR46439:SF1">
    <property type="entry name" value="CYSTEINE-RICH MOTOR NEURON 1 PROTEIN"/>
    <property type="match status" value="1"/>
</dbReference>
<keyword evidence="2" id="KW-1133">Transmembrane helix</keyword>
<proteinExistence type="predicted"/>
<evidence type="ECO:0000259" key="3">
    <source>
        <dbReference type="PROSITE" id="PS50184"/>
    </source>
</evidence>
<dbReference type="PANTHER" id="PTHR46439">
    <property type="entry name" value="CYSTEINE-RICH MOTOR NEURON 1 PROTEIN"/>
    <property type="match status" value="1"/>
</dbReference>
<protein>
    <recommendedName>
        <fullName evidence="3">VWFC domain-containing protein</fullName>
    </recommendedName>
</protein>
<dbReference type="InterPro" id="IPR001007">
    <property type="entry name" value="VWF_dom"/>
</dbReference>
<dbReference type="EMBL" id="CH964095">
    <property type="protein sequence ID" value="EDW79055.2"/>
    <property type="molecule type" value="Genomic_DNA"/>
</dbReference>
<dbReference type="OrthoDB" id="5976811at2759"/>
<feature type="transmembrane region" description="Helical" evidence="2">
    <location>
        <begin position="483"/>
        <end position="504"/>
    </location>
</feature>
<dbReference type="AlphaFoldDB" id="B4N4I1"/>
<dbReference type="PROSITE" id="PS01208">
    <property type="entry name" value="VWFC_1"/>
    <property type="match status" value="1"/>
</dbReference>
<dbReference type="SMART" id="SM00214">
    <property type="entry name" value="VWC"/>
    <property type="match status" value="1"/>
</dbReference>
<dbReference type="eggNOG" id="KOG1216">
    <property type="taxonomic scope" value="Eukaryota"/>
</dbReference>
<evidence type="ECO:0000313" key="4">
    <source>
        <dbReference type="EMBL" id="EDW79055.2"/>
    </source>
</evidence>
<gene>
    <name evidence="4" type="primary">Dwil\GK10574</name>
    <name evidence="4" type="ORF">Dwil_GK10574</name>
</gene>
<dbReference type="PROSITE" id="PS50184">
    <property type="entry name" value="VWFC_2"/>
    <property type="match status" value="1"/>
</dbReference>
<keyword evidence="5" id="KW-1185">Reference proteome</keyword>
<sequence>MPMSMPIISSAINAIDASRRLIEWANASIFPKDTSLIYLNCDSIKCPVGDKCPTDSFHPPIHEFNAQQNCCPPKSCTCKECPVSPSAEDFLKCGKDTVLLIHEKGTGTPGNCCDQYKCGKKPICVDRSKSVKYYPKRCITCNSCVAPPCMEEKACEVEIGHCLSDTMEGKKNGSKWTEENGCSTCSCVNAKKECKKPLCQASNCKNPERIEGQCCPVCPEDLNPLPINIYTEAFEKPTMNPIEAMTTIVSGPSTSDKSITSTMSTTIQQQEQQKLQTISTTANEPIESAISKDLHKTETTIVYLPTDAVSILIIEEKDEIPTTKIDMEEKSTTEESNDTTDAILMEKSSSTVGPISTANAILTEMPEKENENISYDISVDSLEDMITPSTTSYPVFSSSSSTEEEGMEDFSSSSTTDGPCTISISISMPVSTSSPDFPIPESTSQHKDLVTMDRTSRTVEESPSNEKLNKASDNNIINSIIKIAKILGIGIIIMIIVGVLYTLYKCCTKKNEMEEPEMLGKPDKQKQKKMENRIYTPVPSEHNLSQHTETSSLFFFQCGVESDKE</sequence>